<evidence type="ECO:0000313" key="3">
    <source>
        <dbReference type="Proteomes" id="UP000053226"/>
    </source>
</evidence>
<keyword evidence="1" id="KW-0732">Signal</keyword>
<evidence type="ECO:0000313" key="2">
    <source>
        <dbReference type="EMBL" id="KPD03726.1"/>
    </source>
</evidence>
<dbReference type="Pfam" id="PF07356">
    <property type="entry name" value="DUF1481"/>
    <property type="match status" value="1"/>
</dbReference>
<dbReference type="Proteomes" id="UP000053226">
    <property type="component" value="Unassembled WGS sequence"/>
</dbReference>
<gene>
    <name evidence="2" type="ORF">M992_0861</name>
</gene>
<evidence type="ECO:0000256" key="1">
    <source>
        <dbReference type="SAM" id="SignalP"/>
    </source>
</evidence>
<dbReference type="PROSITE" id="PS51257">
    <property type="entry name" value="PROKAR_LIPOPROTEIN"/>
    <property type="match status" value="1"/>
</dbReference>
<dbReference type="EMBL" id="LGAA01000008">
    <property type="protein sequence ID" value="KPD03726.1"/>
    <property type="molecule type" value="Genomic_DNA"/>
</dbReference>
<dbReference type="AlphaFoldDB" id="A0A0N0ZC19"/>
<feature type="chain" id="PRO_5005864535" evidence="1">
    <location>
        <begin position="23"/>
        <end position="229"/>
    </location>
</feature>
<dbReference type="OrthoDB" id="6457475at2"/>
<reference evidence="2 3" key="1">
    <citation type="submission" date="2015-07" db="EMBL/GenBank/DDBJ databases">
        <title>ATOL: Assembling a taxonomically balanced genome-scale reconstruction of the evolutionary history of the Enterobacteriaceae.</title>
        <authorList>
            <person name="Plunkett G.III."/>
            <person name="Neeno-Eckwall E.C."/>
            <person name="Glasner J.D."/>
            <person name="Perna N.T."/>
        </authorList>
    </citation>
    <scope>NUCLEOTIDE SEQUENCE [LARGE SCALE GENOMIC DNA]</scope>
    <source>
        <strain evidence="2 3">ATCC 35017</strain>
    </source>
</reference>
<sequence length="229" mass="26546">MRPLLQIRQWLLVLGTASILSACSSQPTLPTFSASGFIADDGVIRLWRLNDPQNEPQVLMVVYSPYQDQNTSVTFFEYRDGQLWQVRSQILHAGEQQIQEQLRFNRNNDAIFMQRETASQKTPLSSDDITRWRFEANRILDISTALVVGDIKLYQGYWQQGKIETCDGEIRKVSFEPYAENWLKQRERESRGQKQNKLTIAWLEAPAGNQLLMVANDNFCKWQPTEKSL</sequence>
<comment type="caution">
    <text evidence="2">The sequence shown here is derived from an EMBL/GenBank/DDBJ whole genome shotgun (WGS) entry which is preliminary data.</text>
</comment>
<proteinExistence type="predicted"/>
<dbReference type="InterPro" id="IPR010858">
    <property type="entry name" value="DUF1481"/>
</dbReference>
<name>A0A0N0ZC19_9GAMM</name>
<feature type="signal peptide" evidence="1">
    <location>
        <begin position="1"/>
        <end position="22"/>
    </location>
</feature>
<accession>A0A0N0ZC19</accession>
<dbReference type="RefSeq" id="WP_082335388.1">
    <property type="nucleotide sequence ID" value="NZ_CAWMUS010000008.1"/>
</dbReference>
<organism evidence="2 3">
    <name type="scientific">Moellerella wisconsensis ATCC 35017</name>
    <dbReference type="NCBI Taxonomy" id="1354267"/>
    <lineage>
        <taxon>Bacteria</taxon>
        <taxon>Pseudomonadati</taxon>
        <taxon>Pseudomonadota</taxon>
        <taxon>Gammaproteobacteria</taxon>
        <taxon>Enterobacterales</taxon>
        <taxon>Morganellaceae</taxon>
        <taxon>Moellerella</taxon>
    </lineage>
</organism>
<keyword evidence="3" id="KW-1185">Reference proteome</keyword>
<protein>
    <submittedName>
        <fullName evidence="2">Putative exported protein</fullName>
    </submittedName>
</protein>